<keyword evidence="3" id="KW-1185">Reference proteome</keyword>
<reference evidence="2 3" key="1">
    <citation type="submission" date="2022-11" db="EMBL/GenBank/DDBJ databases">
        <title>Haliovirga abyssi gen. nov., sp. nov., a mesophilic fermentative bacterium isolated from the Iheya North hydrothermal field and the proposal of Haliovirgaceae fam. nov.</title>
        <authorList>
            <person name="Miyazaki U."/>
            <person name="Tame A."/>
            <person name="Miyazaki J."/>
            <person name="Takai K."/>
            <person name="Sawayama S."/>
            <person name="Kitajima M."/>
            <person name="Okamoto A."/>
            <person name="Nakagawa S."/>
        </authorList>
    </citation>
    <scope>NUCLEOTIDE SEQUENCE [LARGE SCALE GENOMIC DNA]</scope>
    <source>
        <strain evidence="2 3">IC12</strain>
    </source>
</reference>
<feature type="coiled-coil region" evidence="1">
    <location>
        <begin position="390"/>
        <end position="420"/>
    </location>
</feature>
<dbReference type="InterPro" id="IPR013493">
    <property type="entry name" value="CHP02677"/>
</dbReference>
<keyword evidence="1" id="KW-0175">Coiled coil</keyword>
<evidence type="ECO:0000256" key="1">
    <source>
        <dbReference type="SAM" id="Coils"/>
    </source>
</evidence>
<evidence type="ECO:0000313" key="2">
    <source>
        <dbReference type="EMBL" id="BDU51479.1"/>
    </source>
</evidence>
<dbReference type="RefSeq" id="WP_307904369.1">
    <property type="nucleotide sequence ID" value="NZ_AP027059.1"/>
</dbReference>
<proteinExistence type="predicted"/>
<protein>
    <submittedName>
        <fullName evidence="2">TIGR02677 family protein</fullName>
    </submittedName>
</protein>
<accession>A0AAU9DKM9</accession>
<dbReference type="AlphaFoldDB" id="A0AAU9DKM9"/>
<organism evidence="2 3">
    <name type="scientific">Haliovirga abyssi</name>
    <dbReference type="NCBI Taxonomy" id="2996794"/>
    <lineage>
        <taxon>Bacteria</taxon>
        <taxon>Fusobacteriati</taxon>
        <taxon>Fusobacteriota</taxon>
        <taxon>Fusobacteriia</taxon>
        <taxon>Fusobacteriales</taxon>
        <taxon>Haliovirgaceae</taxon>
        <taxon>Haliovirga</taxon>
    </lineage>
</organism>
<dbReference type="EMBL" id="AP027059">
    <property type="protein sequence ID" value="BDU51479.1"/>
    <property type="molecule type" value="Genomic_DNA"/>
</dbReference>
<dbReference type="Proteomes" id="UP001321582">
    <property type="component" value="Chromosome"/>
</dbReference>
<dbReference type="KEGG" id="haby:HLVA_20480"/>
<evidence type="ECO:0000313" key="3">
    <source>
        <dbReference type="Proteomes" id="UP001321582"/>
    </source>
</evidence>
<name>A0AAU9DKM9_9FUSO</name>
<dbReference type="Pfam" id="PF09660">
    <property type="entry name" value="DUF2397"/>
    <property type="match status" value="1"/>
</dbReference>
<dbReference type="NCBIfam" id="TIGR02677">
    <property type="entry name" value="TIGR02677 family protein"/>
    <property type="match status" value="1"/>
</dbReference>
<gene>
    <name evidence="2" type="ORF">HLVA_20480</name>
</gene>
<sequence length="509" mass="60582">MEFFNKHLKPITEVKYLNAENVRRYRAIIRIFYEKYNQLNRTLYKDEIVKIMRESEQFKDYSSDMCEQDINKLMEWGNIIGIQDTAKATTPEEFKNKKYIYQITEKAITIEKLVSEDLEKIVFQEAELDPSLMERLRDSLEELDKKEINKVTDINSLWSNIISDFERLNNNYKSYIMKLNSFKFEELLNTTQFIIYKDNLIDYLRNFIKGLQKYGLSIVKILKDIDKEKIEEIFRKISLEKKKIMILTPDITEENIFEDLTGKWEAVLLWFLGNENRKSEMEMLYDRTNEIIRKIVRIALHISESSRQISSRKEECLKIASLFSNCNSINEAHKLSAMIFGAFNTKHFKGEIRGEVTDKNIGAFETEPIELEIKPRTRKYREKRQSIAIIDKTHRKAEIIREKQRELEKEKQEILELVKSEMIKISDLDNISENVRKTLLRWIVRGIESPGNKEFEIVENIKYRVFPIRKNEDNSSYKILMNDKNQIRLNCIDGIFYMPDIIIKIVGES</sequence>